<dbReference type="Gene3D" id="3.10.129.10">
    <property type="entry name" value="Hotdog Thioesterase"/>
    <property type="match status" value="1"/>
</dbReference>
<dbReference type="Pfam" id="PF03061">
    <property type="entry name" value="4HBT"/>
    <property type="match status" value="1"/>
</dbReference>
<dbReference type="CDD" id="cd03443">
    <property type="entry name" value="PaaI_thioesterase"/>
    <property type="match status" value="1"/>
</dbReference>
<dbReference type="SUPFAM" id="SSF54637">
    <property type="entry name" value="Thioesterase/thiol ester dehydrase-isomerase"/>
    <property type="match status" value="1"/>
</dbReference>
<evidence type="ECO:0000313" key="3">
    <source>
        <dbReference type="EMBL" id="CAB4899187.1"/>
    </source>
</evidence>
<proteinExistence type="predicted"/>
<evidence type="ECO:0000259" key="2">
    <source>
        <dbReference type="Pfam" id="PF03061"/>
    </source>
</evidence>
<dbReference type="GO" id="GO:0061522">
    <property type="term" value="F:1,4-dihydroxy-2-naphthoyl-CoA thioesterase activity"/>
    <property type="evidence" value="ECO:0007669"/>
    <property type="project" value="TreeGrafter"/>
</dbReference>
<sequence>MSDDTPNYAEILATFKGMTSGTLDERMGIEITHGEPDRVTGRMPVAGNVQILGLLHGGASGVLAESLGSIASALYAAPDRIALGIELSCSHHRSAKAGYVYGVATPLARSRSLTTYQIIISDEEDNRICTARLTCMLKPYLKD</sequence>
<dbReference type="InterPro" id="IPR006683">
    <property type="entry name" value="Thioestr_dom"/>
</dbReference>
<organism evidence="3">
    <name type="scientific">freshwater metagenome</name>
    <dbReference type="NCBI Taxonomy" id="449393"/>
    <lineage>
        <taxon>unclassified sequences</taxon>
        <taxon>metagenomes</taxon>
        <taxon>ecological metagenomes</taxon>
    </lineage>
</organism>
<dbReference type="GO" id="GO:0005829">
    <property type="term" value="C:cytosol"/>
    <property type="evidence" value="ECO:0007669"/>
    <property type="project" value="TreeGrafter"/>
</dbReference>
<dbReference type="PANTHER" id="PTHR43240">
    <property type="entry name" value="1,4-DIHYDROXY-2-NAPHTHOYL-COA THIOESTERASE 1"/>
    <property type="match status" value="1"/>
</dbReference>
<feature type="domain" description="Thioesterase" evidence="2">
    <location>
        <begin position="53"/>
        <end position="129"/>
    </location>
</feature>
<gene>
    <name evidence="3" type="ORF">UFOPK3610_00019</name>
</gene>
<keyword evidence="1" id="KW-0378">Hydrolase</keyword>
<protein>
    <submittedName>
        <fullName evidence="3">Unannotated protein</fullName>
    </submittedName>
</protein>
<dbReference type="EMBL" id="CAFBMR010000001">
    <property type="protein sequence ID" value="CAB4899187.1"/>
    <property type="molecule type" value="Genomic_DNA"/>
</dbReference>
<dbReference type="PANTHER" id="PTHR43240:SF5">
    <property type="entry name" value="1,4-DIHYDROXY-2-NAPHTHOYL-COA THIOESTERASE 1"/>
    <property type="match status" value="1"/>
</dbReference>
<dbReference type="InterPro" id="IPR029069">
    <property type="entry name" value="HotDog_dom_sf"/>
</dbReference>
<name>A0A6J7FUN9_9ZZZZ</name>
<dbReference type="AlphaFoldDB" id="A0A6J7FUN9"/>
<evidence type="ECO:0000256" key="1">
    <source>
        <dbReference type="ARBA" id="ARBA00022801"/>
    </source>
</evidence>
<accession>A0A6J7FUN9</accession>
<dbReference type="InterPro" id="IPR003736">
    <property type="entry name" value="PAAI_dom"/>
</dbReference>
<reference evidence="3" key="1">
    <citation type="submission" date="2020-05" db="EMBL/GenBank/DDBJ databases">
        <authorList>
            <person name="Chiriac C."/>
            <person name="Salcher M."/>
            <person name="Ghai R."/>
            <person name="Kavagutti S V."/>
        </authorList>
    </citation>
    <scope>NUCLEOTIDE SEQUENCE</scope>
</reference>
<dbReference type="NCBIfam" id="TIGR00369">
    <property type="entry name" value="unchar_dom_1"/>
    <property type="match status" value="1"/>
</dbReference>